<sequence>MEQVPDLTGSLRSLEAFSAAEPAACNGPRWWWGGSLDVEGLALGSVQAAATALESLTGSAGRYSVSSELTAASFDSLGHLRISGRKPQGFAPMSGFRPTLDGWVRLHANYPHHAARLMETLQGTTPEELDRVLRSMTALEAEEAITAGRGVAAAVRTREEWMATPMHATANTGPWIGFTRSAVQDESPRLSRWMPSTDPFRPLAGLRVLDLTRVIAGPTATRLLGALGADVLRIDPPGLPELTDAFVDSGFDKRSAEADLNNAGALDVVHRLLSAADVLVTGYRHGGLDRFGLNPDEMLAARPGLVVVTMSAWGSTGPWNGRRGFDSLVQAACGIAERYGHDDDDAWKPGALPVQALDHATGYGVAAGALALLAERLHTGRGGSAHVSLVRTAEVLFRLPSPGPAGGVGGVPLPDFRLVDSPYGPLRFVGPPLTVDGVPLQYGKAPVKYGTSALAWQ</sequence>
<dbReference type="InterPro" id="IPR023606">
    <property type="entry name" value="CoA-Trfase_III_dom_1_sf"/>
</dbReference>
<dbReference type="SUPFAM" id="SSF89796">
    <property type="entry name" value="CoA-transferase family III (CaiB/BaiF)"/>
    <property type="match status" value="2"/>
</dbReference>
<dbReference type="EMBL" id="JBEPSN010000001">
    <property type="protein sequence ID" value="MET4538865.1"/>
    <property type="molecule type" value="Genomic_DNA"/>
</dbReference>
<name>A0ABV2P275_9MICC</name>
<organism evidence="1 2">
    <name type="scientific">Arthrobacter bambusae</name>
    <dbReference type="NCBI Taxonomy" id="1338426"/>
    <lineage>
        <taxon>Bacteria</taxon>
        <taxon>Bacillati</taxon>
        <taxon>Actinomycetota</taxon>
        <taxon>Actinomycetes</taxon>
        <taxon>Micrococcales</taxon>
        <taxon>Micrococcaceae</taxon>
        <taxon>Arthrobacter</taxon>
    </lineage>
</organism>
<reference evidence="1 2" key="1">
    <citation type="submission" date="2024-06" db="EMBL/GenBank/DDBJ databases">
        <title>Sorghum-associated microbial communities from plants grown in Nebraska, USA.</title>
        <authorList>
            <person name="Schachtman D."/>
        </authorList>
    </citation>
    <scope>NUCLEOTIDE SEQUENCE [LARGE SCALE GENOMIC DNA]</scope>
    <source>
        <strain evidence="1 2">3552</strain>
    </source>
</reference>
<dbReference type="RefSeq" id="WP_354226616.1">
    <property type="nucleotide sequence ID" value="NZ_JBEPSN010000001.1"/>
</dbReference>
<evidence type="ECO:0000313" key="1">
    <source>
        <dbReference type="EMBL" id="MET4538865.1"/>
    </source>
</evidence>
<dbReference type="Gene3D" id="3.40.50.10540">
    <property type="entry name" value="Crotonobetainyl-coa:carnitine coa-transferase, domain 1"/>
    <property type="match status" value="1"/>
</dbReference>
<dbReference type="PANTHER" id="PTHR48228:SF4">
    <property type="entry name" value="BLR3030 PROTEIN"/>
    <property type="match status" value="1"/>
</dbReference>
<gene>
    <name evidence="1" type="ORF">ABIE37_000620</name>
</gene>
<keyword evidence="2" id="KW-1185">Reference proteome</keyword>
<dbReference type="InterPro" id="IPR003673">
    <property type="entry name" value="CoA-Trfase_fam_III"/>
</dbReference>
<dbReference type="InterPro" id="IPR050509">
    <property type="entry name" value="CoA-transferase_III"/>
</dbReference>
<comment type="caution">
    <text evidence="1">The sequence shown here is derived from an EMBL/GenBank/DDBJ whole genome shotgun (WGS) entry which is preliminary data.</text>
</comment>
<accession>A0ABV2P275</accession>
<evidence type="ECO:0000313" key="2">
    <source>
        <dbReference type="Proteomes" id="UP001549307"/>
    </source>
</evidence>
<dbReference type="PANTHER" id="PTHR48228">
    <property type="entry name" value="SUCCINYL-COA--D-CITRAMALATE COA-TRANSFERASE"/>
    <property type="match status" value="1"/>
</dbReference>
<dbReference type="Proteomes" id="UP001549307">
    <property type="component" value="Unassembled WGS sequence"/>
</dbReference>
<protein>
    <submittedName>
        <fullName evidence="1">Crotonobetainyl-CoA:carnitine CoA-transferase CaiB-like acyl-CoA transferase</fullName>
    </submittedName>
</protein>
<dbReference type="GeneID" id="92751584"/>
<dbReference type="Pfam" id="PF02515">
    <property type="entry name" value="CoA_transf_3"/>
    <property type="match status" value="1"/>
</dbReference>
<proteinExistence type="predicted"/>